<evidence type="ECO:0000313" key="3">
    <source>
        <dbReference type="EMBL" id="WQG92611.1"/>
    </source>
</evidence>
<sequence length="189" mass="22628">MERLLQHVQRYVELDSEEQELLLSCMRYVEVRKKTHLLKQGKICTARYFVLKGLLRQYIIGENGAEQITHFALENWWVADYDSLDRQQPSEFCIQAVEPSELLVLDKEMEEELFKKLPKMERYFRLVLQRSYAASMMRIKYIFTTGGEERYNHFNSLFPEFIQRIPQYMLASYLGFSAEFLSKIRAKRS</sequence>
<dbReference type="OrthoDB" id="9152304at2"/>
<dbReference type="RefSeq" id="WP_072364531.1">
    <property type="nucleotide sequence ID" value="NZ_CBHWAX010000006.1"/>
</dbReference>
<dbReference type="InterPro" id="IPR014710">
    <property type="entry name" value="RmlC-like_jellyroll"/>
</dbReference>
<proteinExistence type="predicted"/>
<protein>
    <submittedName>
        <fullName evidence="3">Crp/Fnr family transcriptional regulator</fullName>
    </submittedName>
    <submittedName>
        <fullName evidence="2">cAMP-binding domain of CRP or a regulatory subunit of cAMP-dependent protein kinases</fullName>
    </submittedName>
</protein>
<dbReference type="Proteomes" id="UP001326715">
    <property type="component" value="Chromosome"/>
</dbReference>
<dbReference type="Pfam" id="PF00027">
    <property type="entry name" value="cNMP_binding"/>
    <property type="match status" value="1"/>
</dbReference>
<dbReference type="SUPFAM" id="SSF51206">
    <property type="entry name" value="cAMP-binding domain-like"/>
    <property type="match status" value="1"/>
</dbReference>
<dbReference type="AlphaFoldDB" id="A0A1K1SHJ7"/>
<dbReference type="PROSITE" id="PS50042">
    <property type="entry name" value="CNMP_BINDING_3"/>
    <property type="match status" value="1"/>
</dbReference>
<keyword evidence="5" id="KW-1185">Reference proteome</keyword>
<keyword evidence="2" id="KW-0808">Transferase</keyword>
<evidence type="ECO:0000313" key="5">
    <source>
        <dbReference type="Proteomes" id="UP001326715"/>
    </source>
</evidence>
<keyword evidence="2" id="KW-0418">Kinase</keyword>
<dbReference type="Gene3D" id="2.60.120.10">
    <property type="entry name" value="Jelly Rolls"/>
    <property type="match status" value="1"/>
</dbReference>
<dbReference type="STRING" id="1004.SAMN05661012_05458"/>
<accession>A0A1K1SHJ7</accession>
<evidence type="ECO:0000313" key="4">
    <source>
        <dbReference type="Proteomes" id="UP000183788"/>
    </source>
</evidence>
<dbReference type="InterPro" id="IPR018490">
    <property type="entry name" value="cNMP-bd_dom_sf"/>
</dbReference>
<reference evidence="3 5" key="2">
    <citation type="submission" date="2023-11" db="EMBL/GenBank/DDBJ databases">
        <title>MicrobeMod: A computational toolkit for identifying prokaryotic methylation and restriction-modification with nanopore sequencing.</title>
        <authorList>
            <person name="Crits-Christoph A."/>
            <person name="Kang S.C."/>
            <person name="Lee H."/>
            <person name="Ostrov N."/>
        </authorList>
    </citation>
    <scope>NUCLEOTIDE SEQUENCE [LARGE SCALE GENOMIC DNA]</scope>
    <source>
        <strain evidence="3 5">ATCC 23090</strain>
    </source>
</reference>
<name>A0A1K1SHJ7_9BACT</name>
<reference evidence="2 4" key="1">
    <citation type="submission" date="2016-11" db="EMBL/GenBank/DDBJ databases">
        <authorList>
            <person name="Jaros S."/>
            <person name="Januszkiewicz K."/>
            <person name="Wedrychowicz H."/>
        </authorList>
    </citation>
    <scope>NUCLEOTIDE SEQUENCE [LARGE SCALE GENOMIC DNA]</scope>
    <source>
        <strain evidence="2 4">DSM 784</strain>
    </source>
</reference>
<dbReference type="CDD" id="cd00038">
    <property type="entry name" value="CAP_ED"/>
    <property type="match status" value="1"/>
</dbReference>
<dbReference type="EMBL" id="CP140154">
    <property type="protein sequence ID" value="WQG92611.1"/>
    <property type="molecule type" value="Genomic_DNA"/>
</dbReference>
<dbReference type="Proteomes" id="UP000183788">
    <property type="component" value="Unassembled WGS sequence"/>
</dbReference>
<gene>
    <name evidence="2" type="ORF">SAMN05661012_05458</name>
    <name evidence="3" type="ORF">SR876_13925</name>
</gene>
<evidence type="ECO:0000313" key="2">
    <source>
        <dbReference type="EMBL" id="SFW83841.1"/>
    </source>
</evidence>
<dbReference type="InterPro" id="IPR000595">
    <property type="entry name" value="cNMP-bd_dom"/>
</dbReference>
<feature type="domain" description="Cyclic nucleotide-binding" evidence="1">
    <location>
        <begin position="10"/>
        <end position="122"/>
    </location>
</feature>
<dbReference type="EMBL" id="FPIZ01000023">
    <property type="protein sequence ID" value="SFW83841.1"/>
    <property type="molecule type" value="Genomic_DNA"/>
</dbReference>
<dbReference type="GO" id="GO:0016301">
    <property type="term" value="F:kinase activity"/>
    <property type="evidence" value="ECO:0007669"/>
    <property type="project" value="UniProtKB-KW"/>
</dbReference>
<evidence type="ECO:0000259" key="1">
    <source>
        <dbReference type="PROSITE" id="PS50042"/>
    </source>
</evidence>
<organism evidence="2 4">
    <name type="scientific">Chitinophaga sancti</name>
    <dbReference type="NCBI Taxonomy" id="1004"/>
    <lineage>
        <taxon>Bacteria</taxon>
        <taxon>Pseudomonadati</taxon>
        <taxon>Bacteroidota</taxon>
        <taxon>Chitinophagia</taxon>
        <taxon>Chitinophagales</taxon>
        <taxon>Chitinophagaceae</taxon>
        <taxon>Chitinophaga</taxon>
    </lineage>
</organism>